<dbReference type="InterPro" id="IPR011990">
    <property type="entry name" value="TPR-like_helical_dom_sf"/>
</dbReference>
<evidence type="ECO:0000256" key="1">
    <source>
        <dbReference type="SAM" id="MobiDB-lite"/>
    </source>
</evidence>
<sequence>MRLHALLLYSSDPNANVPRDSEAAWELCWALGKGMTAHVATQAFNSWKLMLSINLFSLHEEGVHDAAPWRKQIVHDLMAGSLCAYLLPVYTLSAEGEGDADALLRYFALPAVKLILEWINLDYKVLEEQAFTSRLQIWPSLTRLLNALKKVLSSFDPLPWFPSSSEGLFRPLSRESPPEEGVLLQLRAHRLVDLGQRLAVGPAKSHLRLKSSNGMEVFEVAPGAPNRATPPPQPAAVHPSKPQGILKPQGSLEKARGEKGESREGGKKGCRQNVAMQAILRKQSGEEVSIRTSEPK</sequence>
<dbReference type="AlphaFoldDB" id="A0A8K0P1A8"/>
<evidence type="ECO:0000313" key="3">
    <source>
        <dbReference type="Proteomes" id="UP000792457"/>
    </source>
</evidence>
<proteinExistence type="predicted"/>
<dbReference type="SUPFAM" id="SSF48452">
    <property type="entry name" value="TPR-like"/>
    <property type="match status" value="1"/>
</dbReference>
<organism evidence="2 3">
    <name type="scientific">Ladona fulva</name>
    <name type="common">Scarce chaser dragonfly</name>
    <name type="synonym">Libellula fulva</name>
    <dbReference type="NCBI Taxonomy" id="123851"/>
    <lineage>
        <taxon>Eukaryota</taxon>
        <taxon>Metazoa</taxon>
        <taxon>Ecdysozoa</taxon>
        <taxon>Arthropoda</taxon>
        <taxon>Hexapoda</taxon>
        <taxon>Insecta</taxon>
        <taxon>Pterygota</taxon>
        <taxon>Palaeoptera</taxon>
        <taxon>Odonata</taxon>
        <taxon>Epiprocta</taxon>
        <taxon>Anisoptera</taxon>
        <taxon>Libelluloidea</taxon>
        <taxon>Libellulidae</taxon>
        <taxon>Ladona</taxon>
    </lineage>
</organism>
<gene>
    <name evidence="2" type="ORF">J437_LFUL007165</name>
</gene>
<reference evidence="2" key="1">
    <citation type="submission" date="2013-04" db="EMBL/GenBank/DDBJ databases">
        <authorList>
            <person name="Qu J."/>
            <person name="Murali S.C."/>
            <person name="Bandaranaike D."/>
            <person name="Bellair M."/>
            <person name="Blankenburg K."/>
            <person name="Chao H."/>
            <person name="Dinh H."/>
            <person name="Doddapaneni H."/>
            <person name="Downs B."/>
            <person name="Dugan-Rocha S."/>
            <person name="Elkadiri S."/>
            <person name="Gnanaolivu R.D."/>
            <person name="Hernandez B."/>
            <person name="Javaid M."/>
            <person name="Jayaseelan J.C."/>
            <person name="Lee S."/>
            <person name="Li M."/>
            <person name="Ming W."/>
            <person name="Munidasa M."/>
            <person name="Muniz J."/>
            <person name="Nguyen L."/>
            <person name="Ongeri F."/>
            <person name="Osuji N."/>
            <person name="Pu L.-L."/>
            <person name="Puazo M."/>
            <person name="Qu C."/>
            <person name="Quiroz J."/>
            <person name="Raj R."/>
            <person name="Weissenberger G."/>
            <person name="Xin Y."/>
            <person name="Zou X."/>
            <person name="Han Y."/>
            <person name="Richards S."/>
            <person name="Worley K."/>
            <person name="Muzny D."/>
            <person name="Gibbs R."/>
        </authorList>
    </citation>
    <scope>NUCLEOTIDE SEQUENCE</scope>
    <source>
        <strain evidence="2">Sampled in the wild</strain>
    </source>
</reference>
<reference evidence="2" key="2">
    <citation type="submission" date="2017-10" db="EMBL/GenBank/DDBJ databases">
        <title>Ladona fulva Genome sequencing and assembly.</title>
        <authorList>
            <person name="Murali S."/>
            <person name="Richards S."/>
            <person name="Bandaranaike D."/>
            <person name="Bellair M."/>
            <person name="Blankenburg K."/>
            <person name="Chao H."/>
            <person name="Dinh H."/>
            <person name="Doddapaneni H."/>
            <person name="Dugan-Rocha S."/>
            <person name="Elkadiri S."/>
            <person name="Gnanaolivu R."/>
            <person name="Hernandez B."/>
            <person name="Skinner E."/>
            <person name="Javaid M."/>
            <person name="Lee S."/>
            <person name="Li M."/>
            <person name="Ming W."/>
            <person name="Munidasa M."/>
            <person name="Muniz J."/>
            <person name="Nguyen L."/>
            <person name="Hughes D."/>
            <person name="Osuji N."/>
            <person name="Pu L.-L."/>
            <person name="Puazo M."/>
            <person name="Qu C."/>
            <person name="Quiroz J."/>
            <person name="Raj R."/>
            <person name="Weissenberger G."/>
            <person name="Xin Y."/>
            <person name="Zou X."/>
            <person name="Han Y."/>
            <person name="Worley K."/>
            <person name="Muzny D."/>
            <person name="Gibbs R."/>
        </authorList>
    </citation>
    <scope>NUCLEOTIDE SEQUENCE</scope>
    <source>
        <strain evidence="2">Sampled in the wild</strain>
    </source>
</reference>
<feature type="compositionally biased region" description="Basic and acidic residues" evidence="1">
    <location>
        <begin position="253"/>
        <end position="267"/>
    </location>
</feature>
<protein>
    <submittedName>
        <fullName evidence="2">Uncharacterized protein</fullName>
    </submittedName>
</protein>
<evidence type="ECO:0000313" key="2">
    <source>
        <dbReference type="EMBL" id="KAG8229357.1"/>
    </source>
</evidence>
<keyword evidence="3" id="KW-1185">Reference proteome</keyword>
<feature type="region of interest" description="Disordered" evidence="1">
    <location>
        <begin position="221"/>
        <end position="273"/>
    </location>
</feature>
<dbReference type="EMBL" id="KZ308426">
    <property type="protein sequence ID" value="KAG8229357.1"/>
    <property type="molecule type" value="Genomic_DNA"/>
</dbReference>
<comment type="caution">
    <text evidence="2">The sequence shown here is derived from an EMBL/GenBank/DDBJ whole genome shotgun (WGS) entry which is preliminary data.</text>
</comment>
<feature type="non-terminal residue" evidence="2">
    <location>
        <position position="1"/>
    </location>
</feature>
<dbReference type="Proteomes" id="UP000792457">
    <property type="component" value="Unassembled WGS sequence"/>
</dbReference>
<name>A0A8K0P1A8_LADFU</name>
<dbReference type="OrthoDB" id="69928at2759"/>
<accession>A0A8K0P1A8</accession>